<keyword evidence="1" id="KW-0067">ATP-binding</keyword>
<evidence type="ECO:0000256" key="1">
    <source>
        <dbReference type="PROSITE-ProRule" id="PRU00409"/>
    </source>
</evidence>
<gene>
    <name evidence="3" type="ORF">QQX04_04755</name>
</gene>
<dbReference type="InterPro" id="IPR053191">
    <property type="entry name" value="DcsG_Biosynth_Enzyme"/>
</dbReference>
<organism evidence="3 4">
    <name type="scientific">Demequina zhanjiangensis</name>
    <dbReference type="NCBI Taxonomy" id="3051659"/>
    <lineage>
        <taxon>Bacteria</taxon>
        <taxon>Bacillati</taxon>
        <taxon>Actinomycetota</taxon>
        <taxon>Actinomycetes</taxon>
        <taxon>Micrococcales</taxon>
        <taxon>Demequinaceae</taxon>
        <taxon>Demequina</taxon>
    </lineage>
</organism>
<dbReference type="InterPro" id="IPR013815">
    <property type="entry name" value="ATP_grasp_subdomain_1"/>
</dbReference>
<protein>
    <recommendedName>
        <fullName evidence="2">ATP-grasp domain-containing protein</fullName>
    </recommendedName>
</protein>
<dbReference type="Gene3D" id="3.40.50.20">
    <property type="match status" value="1"/>
</dbReference>
<name>A0ABT8FZI3_9MICO</name>
<proteinExistence type="predicted"/>
<accession>A0ABT8FZI3</accession>
<dbReference type="PANTHER" id="PTHR39217:SF1">
    <property type="entry name" value="GLUTATHIONE SYNTHETASE"/>
    <property type="match status" value="1"/>
</dbReference>
<dbReference type="Gene3D" id="3.30.1490.20">
    <property type="entry name" value="ATP-grasp fold, A domain"/>
    <property type="match status" value="1"/>
</dbReference>
<reference evidence="3" key="1">
    <citation type="submission" date="2023-06" db="EMBL/GenBank/DDBJ databases">
        <title>SYSU T00b26.</title>
        <authorList>
            <person name="Gao L."/>
            <person name="Fang B.-Z."/>
            <person name="Li W.-J."/>
        </authorList>
    </citation>
    <scope>NUCLEOTIDE SEQUENCE</scope>
    <source>
        <strain evidence="3">SYSU T00b26</strain>
    </source>
</reference>
<dbReference type="EMBL" id="JAUHPV010000002">
    <property type="protein sequence ID" value="MDN4472298.1"/>
    <property type="molecule type" value="Genomic_DNA"/>
</dbReference>
<evidence type="ECO:0000259" key="2">
    <source>
        <dbReference type="PROSITE" id="PS50975"/>
    </source>
</evidence>
<dbReference type="RefSeq" id="WP_301126738.1">
    <property type="nucleotide sequence ID" value="NZ_JAUHPV010000002.1"/>
</dbReference>
<keyword evidence="1" id="KW-0547">Nucleotide-binding</keyword>
<dbReference type="Gene3D" id="3.30.470.20">
    <property type="entry name" value="ATP-grasp fold, B domain"/>
    <property type="match status" value="1"/>
</dbReference>
<dbReference type="PANTHER" id="PTHR39217">
    <property type="match status" value="1"/>
</dbReference>
<comment type="caution">
    <text evidence="3">The sequence shown here is derived from an EMBL/GenBank/DDBJ whole genome shotgun (WGS) entry which is preliminary data.</text>
</comment>
<dbReference type="PROSITE" id="PS50975">
    <property type="entry name" value="ATP_GRASP"/>
    <property type="match status" value="1"/>
</dbReference>
<evidence type="ECO:0000313" key="3">
    <source>
        <dbReference type="EMBL" id="MDN4472298.1"/>
    </source>
</evidence>
<dbReference type="Proteomes" id="UP001172738">
    <property type="component" value="Unassembled WGS sequence"/>
</dbReference>
<dbReference type="SUPFAM" id="SSF56059">
    <property type="entry name" value="Glutathione synthetase ATP-binding domain-like"/>
    <property type="match status" value="1"/>
</dbReference>
<evidence type="ECO:0000313" key="4">
    <source>
        <dbReference type="Proteomes" id="UP001172738"/>
    </source>
</evidence>
<dbReference type="InterPro" id="IPR011761">
    <property type="entry name" value="ATP-grasp"/>
</dbReference>
<sequence>MTRIALATTRDLTEIDADDQLLLDALPESELKAWEDDVDWAAYDLVVIRSTWNYIDRLDRFLAWAERVSTVTRLVNPVPVIRWNTDKRYLGQLADAGVPVVPSVFVAPGESVDDASLTGRVVVKPTIANGSNGAKLIDADPQAARDHLGALHAQGRTALIQPYLDQVDTLGEKSLIFLSGTYSHAASKAAILSQSMSFSSGLYADEEMSPATATEAEQEVARAALAAAARVLPEAADLAYARVDLLPSEEGPMLLELELTEPSLFMPFADGAAARVATSLRALLG</sequence>
<feature type="domain" description="ATP-grasp" evidence="2">
    <location>
        <begin position="90"/>
        <end position="285"/>
    </location>
</feature>
<keyword evidence="4" id="KW-1185">Reference proteome</keyword>